<feature type="compositionally biased region" description="Basic and acidic residues" evidence="1">
    <location>
        <begin position="20"/>
        <end position="43"/>
    </location>
</feature>
<feature type="compositionally biased region" description="Basic and acidic residues" evidence="1">
    <location>
        <begin position="1"/>
        <end position="11"/>
    </location>
</feature>
<comment type="caution">
    <text evidence="2">The sequence shown here is derived from an EMBL/GenBank/DDBJ whole genome shotgun (WGS) entry which is preliminary data.</text>
</comment>
<sequence length="94" mass="11421">MEELEWERQSDVEPPPAIRHPYERDSLSPPLEPREREWEREAGWSDLDSVAQERERERERVVSEEEWERAFEEGDWLDEREPEGKGEWAENART</sequence>
<dbReference type="Proteomes" id="UP000265618">
    <property type="component" value="Unassembled WGS sequence"/>
</dbReference>
<gene>
    <name evidence="2" type="ORF">KIPB_011431</name>
</gene>
<evidence type="ECO:0000313" key="2">
    <source>
        <dbReference type="EMBL" id="GCA63703.1"/>
    </source>
</evidence>
<protein>
    <submittedName>
        <fullName evidence="2">Uncharacterized protein</fullName>
    </submittedName>
</protein>
<dbReference type="AlphaFoldDB" id="A0A391NZH9"/>
<proteinExistence type="predicted"/>
<evidence type="ECO:0000313" key="3">
    <source>
        <dbReference type="Proteomes" id="UP000265618"/>
    </source>
</evidence>
<feature type="compositionally biased region" description="Basic and acidic residues" evidence="1">
    <location>
        <begin position="51"/>
        <end position="94"/>
    </location>
</feature>
<keyword evidence="3" id="KW-1185">Reference proteome</keyword>
<name>A0A391NZH9_9EUKA</name>
<organism evidence="2 3">
    <name type="scientific">Kipferlia bialata</name>
    <dbReference type="NCBI Taxonomy" id="797122"/>
    <lineage>
        <taxon>Eukaryota</taxon>
        <taxon>Metamonada</taxon>
        <taxon>Carpediemonas-like organisms</taxon>
        <taxon>Kipferlia</taxon>
    </lineage>
</organism>
<reference evidence="2 3" key="1">
    <citation type="journal article" date="2018" name="PLoS ONE">
        <title>The draft genome of Kipferlia bialata reveals reductive genome evolution in fornicate parasites.</title>
        <authorList>
            <person name="Tanifuji G."/>
            <person name="Takabayashi S."/>
            <person name="Kume K."/>
            <person name="Takagi M."/>
            <person name="Nakayama T."/>
            <person name="Kamikawa R."/>
            <person name="Inagaki Y."/>
            <person name="Hashimoto T."/>
        </authorList>
    </citation>
    <scope>NUCLEOTIDE SEQUENCE [LARGE SCALE GENOMIC DNA]</scope>
    <source>
        <strain evidence="2">NY0173</strain>
    </source>
</reference>
<feature type="region of interest" description="Disordered" evidence="1">
    <location>
        <begin position="1"/>
        <end position="94"/>
    </location>
</feature>
<accession>A0A391NZH9</accession>
<evidence type="ECO:0000256" key="1">
    <source>
        <dbReference type="SAM" id="MobiDB-lite"/>
    </source>
</evidence>
<dbReference type="EMBL" id="BDIP01004640">
    <property type="protein sequence ID" value="GCA63703.1"/>
    <property type="molecule type" value="Genomic_DNA"/>
</dbReference>